<keyword evidence="3" id="KW-1185">Reference proteome</keyword>
<proteinExistence type="predicted"/>
<dbReference type="Proteomes" id="UP000813461">
    <property type="component" value="Unassembled WGS sequence"/>
</dbReference>
<dbReference type="AlphaFoldDB" id="A0A8K0QSA4"/>
<feature type="region of interest" description="Disordered" evidence="1">
    <location>
        <begin position="1"/>
        <end position="28"/>
    </location>
</feature>
<evidence type="ECO:0000256" key="1">
    <source>
        <dbReference type="SAM" id="MobiDB-lite"/>
    </source>
</evidence>
<sequence>MPNNILPTPPSPTDQHHPTPGNPQTHACPMPPICGGTYFFSLPLSQSSLDALPSDDLASLVAYLHKFRQFLVEHDMQPETARYVKALIEYIEKGMVEDSGIRGLRGGAGTEKSAVYSDSDDFSMPLSSHSCPEWESITDHVHVSKPSPVNKHKSPQSNKHRGIRLKIFDTIINNPNDFIKLCKTLPDDQRDHLSDLSLGLACINGERTLTRPARIASVRWLQAEGDFYRQFDHDWSTTPLHRHGTIFPDQYDFMQRDRELSNFERNLIADGILQLTRLDDTSLVLEEAPDANTKVAHAIGRAVADEISRREADRPENCIRWDEAWRPGGLWKWMGGRGCLDEVRRVRNELDVLCWGN</sequence>
<comment type="caution">
    <text evidence="2">The sequence shown here is derived from an EMBL/GenBank/DDBJ whole genome shotgun (WGS) entry which is preliminary data.</text>
</comment>
<reference evidence="2" key="1">
    <citation type="journal article" date="2021" name="Nat. Commun.">
        <title>Genetic determinants of endophytism in the Arabidopsis root mycobiome.</title>
        <authorList>
            <person name="Mesny F."/>
            <person name="Miyauchi S."/>
            <person name="Thiergart T."/>
            <person name="Pickel B."/>
            <person name="Atanasova L."/>
            <person name="Karlsson M."/>
            <person name="Huettel B."/>
            <person name="Barry K.W."/>
            <person name="Haridas S."/>
            <person name="Chen C."/>
            <person name="Bauer D."/>
            <person name="Andreopoulos W."/>
            <person name="Pangilinan J."/>
            <person name="LaButti K."/>
            <person name="Riley R."/>
            <person name="Lipzen A."/>
            <person name="Clum A."/>
            <person name="Drula E."/>
            <person name="Henrissat B."/>
            <person name="Kohler A."/>
            <person name="Grigoriev I.V."/>
            <person name="Martin F.M."/>
            <person name="Hacquard S."/>
        </authorList>
    </citation>
    <scope>NUCLEOTIDE SEQUENCE</scope>
    <source>
        <strain evidence="2">MPI-SDFR-AT-0120</strain>
    </source>
</reference>
<gene>
    <name evidence="2" type="ORF">FB567DRAFT_615487</name>
</gene>
<evidence type="ECO:0000313" key="3">
    <source>
        <dbReference type="Proteomes" id="UP000813461"/>
    </source>
</evidence>
<accession>A0A8K0QSA4</accession>
<dbReference type="EMBL" id="JAGMVJ010000033">
    <property type="protein sequence ID" value="KAH7067897.1"/>
    <property type="molecule type" value="Genomic_DNA"/>
</dbReference>
<dbReference type="OrthoDB" id="10546314at2759"/>
<name>A0A8K0QSA4_9PLEO</name>
<organism evidence="2 3">
    <name type="scientific">Paraphoma chrysanthemicola</name>
    <dbReference type="NCBI Taxonomy" id="798071"/>
    <lineage>
        <taxon>Eukaryota</taxon>
        <taxon>Fungi</taxon>
        <taxon>Dikarya</taxon>
        <taxon>Ascomycota</taxon>
        <taxon>Pezizomycotina</taxon>
        <taxon>Dothideomycetes</taxon>
        <taxon>Pleosporomycetidae</taxon>
        <taxon>Pleosporales</taxon>
        <taxon>Pleosporineae</taxon>
        <taxon>Phaeosphaeriaceae</taxon>
        <taxon>Paraphoma</taxon>
    </lineage>
</organism>
<evidence type="ECO:0000313" key="2">
    <source>
        <dbReference type="EMBL" id="KAH7067897.1"/>
    </source>
</evidence>
<protein>
    <submittedName>
        <fullName evidence="2">Uncharacterized protein</fullName>
    </submittedName>
</protein>